<name>A0AAD5DDN8_9CHLO</name>
<evidence type="ECO:0000313" key="3">
    <source>
        <dbReference type="Proteomes" id="UP001205105"/>
    </source>
</evidence>
<accession>A0AAD5DDN8</accession>
<dbReference type="GO" id="GO:0015979">
    <property type="term" value="P:photosynthesis"/>
    <property type="evidence" value="ECO:0007669"/>
    <property type="project" value="InterPro"/>
</dbReference>
<protein>
    <recommendedName>
        <fullName evidence="1">PsbP C-terminal domain-containing protein</fullName>
    </recommendedName>
</protein>
<dbReference type="Gene3D" id="3.40.1000.10">
    <property type="entry name" value="Mog1/PsbP, alpha/beta/alpha sandwich"/>
    <property type="match status" value="1"/>
</dbReference>
<reference evidence="2" key="1">
    <citation type="submission" date="2020-11" db="EMBL/GenBank/DDBJ databases">
        <title>Chlorella ohadii genome sequencing and assembly.</title>
        <authorList>
            <person name="Murik O."/>
            <person name="Treves H."/>
            <person name="Kedem I."/>
            <person name="Shotland Y."/>
            <person name="Kaplan A."/>
        </authorList>
    </citation>
    <scope>NUCLEOTIDE SEQUENCE</scope>
    <source>
        <strain evidence="2">1</strain>
    </source>
</reference>
<proteinExistence type="predicted"/>
<dbReference type="GO" id="GO:0009654">
    <property type="term" value="C:photosystem II oxygen evolving complex"/>
    <property type="evidence" value="ECO:0007669"/>
    <property type="project" value="InterPro"/>
</dbReference>
<dbReference type="Pfam" id="PF01789">
    <property type="entry name" value="PsbP"/>
    <property type="match status" value="1"/>
</dbReference>
<dbReference type="Proteomes" id="UP001205105">
    <property type="component" value="Unassembled WGS sequence"/>
</dbReference>
<dbReference type="GO" id="GO:0005509">
    <property type="term" value="F:calcium ion binding"/>
    <property type="evidence" value="ECO:0007669"/>
    <property type="project" value="InterPro"/>
</dbReference>
<gene>
    <name evidence="2" type="ORF">COHA_009970</name>
</gene>
<sequence length="182" mass="19694">MLPSQTRPDALPPFFQGFAFDYPGGGSWVVAFDRSGSTGNGAVVVVGDFRKLVTVSVFRTETVPEAVRQAGLTEESGYDICVEPQRTERGTMRFSLLRSELVGAYEYEFNIESCAGEVEEGLGGKLSCLNAFGGTIPTAPRRVIGRCVLVNGTAYSLTASSPEERWEEVGPLLRAVVATFRK</sequence>
<keyword evidence="3" id="KW-1185">Reference proteome</keyword>
<dbReference type="InterPro" id="IPR002683">
    <property type="entry name" value="PsbP_C"/>
</dbReference>
<comment type="caution">
    <text evidence="2">The sequence shown here is derived from an EMBL/GenBank/DDBJ whole genome shotgun (WGS) entry which is preliminary data.</text>
</comment>
<dbReference type="GO" id="GO:0019898">
    <property type="term" value="C:extrinsic component of membrane"/>
    <property type="evidence" value="ECO:0007669"/>
    <property type="project" value="InterPro"/>
</dbReference>
<organism evidence="2 3">
    <name type="scientific">Chlorella ohadii</name>
    <dbReference type="NCBI Taxonomy" id="2649997"/>
    <lineage>
        <taxon>Eukaryota</taxon>
        <taxon>Viridiplantae</taxon>
        <taxon>Chlorophyta</taxon>
        <taxon>core chlorophytes</taxon>
        <taxon>Trebouxiophyceae</taxon>
        <taxon>Chlorellales</taxon>
        <taxon>Chlorellaceae</taxon>
        <taxon>Chlorella clade</taxon>
        <taxon>Chlorella</taxon>
    </lineage>
</organism>
<evidence type="ECO:0000313" key="2">
    <source>
        <dbReference type="EMBL" id="KAI7836140.1"/>
    </source>
</evidence>
<evidence type="ECO:0000259" key="1">
    <source>
        <dbReference type="Pfam" id="PF01789"/>
    </source>
</evidence>
<feature type="domain" description="PsbP C-terminal" evidence="1">
    <location>
        <begin position="16"/>
        <end position="181"/>
    </location>
</feature>
<dbReference type="EMBL" id="JADXDR010000202">
    <property type="protein sequence ID" value="KAI7836140.1"/>
    <property type="molecule type" value="Genomic_DNA"/>
</dbReference>
<dbReference type="AlphaFoldDB" id="A0AAD5DDN8"/>